<gene>
    <name evidence="2" type="ORF">SAMN06893096_106225</name>
</gene>
<dbReference type="InterPro" id="IPR036388">
    <property type="entry name" value="WH-like_DNA-bd_sf"/>
</dbReference>
<dbReference type="GO" id="GO:0006355">
    <property type="term" value="P:regulation of DNA-templated transcription"/>
    <property type="evidence" value="ECO:0007669"/>
    <property type="project" value="InterPro"/>
</dbReference>
<proteinExistence type="predicted"/>
<feature type="domain" description="HTH luxR-type" evidence="1">
    <location>
        <begin position="111"/>
        <end position="168"/>
    </location>
</feature>
<dbReference type="Gene3D" id="1.10.10.10">
    <property type="entry name" value="Winged helix-like DNA-binding domain superfamily/Winged helix DNA-binding domain"/>
    <property type="match status" value="1"/>
</dbReference>
<dbReference type="SUPFAM" id="SSF46894">
    <property type="entry name" value="C-terminal effector domain of the bipartite response regulators"/>
    <property type="match status" value="1"/>
</dbReference>
<evidence type="ECO:0000259" key="1">
    <source>
        <dbReference type="SMART" id="SM00421"/>
    </source>
</evidence>
<evidence type="ECO:0000313" key="3">
    <source>
        <dbReference type="Proteomes" id="UP000198373"/>
    </source>
</evidence>
<evidence type="ECO:0000313" key="2">
    <source>
        <dbReference type="EMBL" id="SNS69036.1"/>
    </source>
</evidence>
<dbReference type="Proteomes" id="UP000198373">
    <property type="component" value="Unassembled WGS sequence"/>
</dbReference>
<name>A0A239GIC5_9ACTN</name>
<reference evidence="3" key="1">
    <citation type="submission" date="2017-06" db="EMBL/GenBank/DDBJ databases">
        <authorList>
            <person name="Varghese N."/>
            <person name="Submissions S."/>
        </authorList>
    </citation>
    <scope>NUCLEOTIDE SEQUENCE [LARGE SCALE GENOMIC DNA]</scope>
    <source>
        <strain evidence="3">DSM 46839</strain>
    </source>
</reference>
<dbReference type="SMART" id="SM00421">
    <property type="entry name" value="HTH_LUXR"/>
    <property type="match status" value="1"/>
</dbReference>
<dbReference type="AlphaFoldDB" id="A0A239GIC5"/>
<accession>A0A239GIC5</accession>
<dbReference type="EMBL" id="FZOO01000006">
    <property type="protein sequence ID" value="SNS69036.1"/>
    <property type="molecule type" value="Genomic_DNA"/>
</dbReference>
<organism evidence="2 3">
    <name type="scientific">Geodermatophilus pulveris</name>
    <dbReference type="NCBI Taxonomy" id="1564159"/>
    <lineage>
        <taxon>Bacteria</taxon>
        <taxon>Bacillati</taxon>
        <taxon>Actinomycetota</taxon>
        <taxon>Actinomycetes</taxon>
        <taxon>Geodermatophilales</taxon>
        <taxon>Geodermatophilaceae</taxon>
        <taxon>Geodermatophilus</taxon>
    </lineage>
</organism>
<dbReference type="InterPro" id="IPR000792">
    <property type="entry name" value="Tscrpt_reg_LuxR_C"/>
</dbReference>
<protein>
    <recommendedName>
        <fullName evidence="1">HTH luxR-type domain-containing protein</fullName>
    </recommendedName>
</protein>
<dbReference type="InterPro" id="IPR016032">
    <property type="entry name" value="Sig_transdc_resp-reg_C-effctor"/>
</dbReference>
<dbReference type="RefSeq" id="WP_089306228.1">
    <property type="nucleotide sequence ID" value="NZ_FZOO01000006.1"/>
</dbReference>
<keyword evidence="3" id="KW-1185">Reference proteome</keyword>
<dbReference type="GO" id="GO:0003677">
    <property type="term" value="F:DNA binding"/>
    <property type="evidence" value="ECO:0007669"/>
    <property type="project" value="InterPro"/>
</dbReference>
<sequence length="175" mass="18069">MTDDVPPPLLVAPDEAAARVAAAALRDEGWTVTGPDAVPREPWDLRDRGHVVAMTVGDAALPDAVELAVRGAGLVVVVDVADPVSVEAFLDQLHRIGLVGEAGTATRPVPVRALTAEEAAVLDALADGASIPEAAARSFLSLRTANRRLASARAALGVASTRAAVLAHRAARDRR</sequence>